<evidence type="ECO:0000256" key="10">
    <source>
        <dbReference type="ARBA" id="ARBA00023204"/>
    </source>
</evidence>
<evidence type="ECO:0000256" key="2">
    <source>
        <dbReference type="ARBA" id="ARBA00004286"/>
    </source>
</evidence>
<dbReference type="AlphaFoldDB" id="A0A8H2ZKS6"/>
<evidence type="ECO:0000256" key="7">
    <source>
        <dbReference type="ARBA" id="ARBA00022840"/>
    </source>
</evidence>
<dbReference type="Gene3D" id="1.10.287.1490">
    <property type="match status" value="1"/>
</dbReference>
<comment type="caution">
    <text evidence="15">The sequence shown here is derived from an EMBL/GenBank/DDBJ whole genome shotgun (WGS) entry which is preliminary data.</text>
</comment>
<evidence type="ECO:0000256" key="8">
    <source>
        <dbReference type="ARBA" id="ARBA00023054"/>
    </source>
</evidence>
<evidence type="ECO:0000256" key="4">
    <source>
        <dbReference type="ARBA" id="ARBA00022454"/>
    </source>
</evidence>
<dbReference type="GO" id="GO:0035861">
    <property type="term" value="C:site of double-strand break"/>
    <property type="evidence" value="ECO:0007669"/>
    <property type="project" value="TreeGrafter"/>
</dbReference>
<dbReference type="Pfam" id="PF13476">
    <property type="entry name" value="AAA_23"/>
    <property type="match status" value="1"/>
</dbReference>
<dbReference type="GO" id="GO:0016887">
    <property type="term" value="F:ATP hydrolysis activity"/>
    <property type="evidence" value="ECO:0007669"/>
    <property type="project" value="InterPro"/>
</dbReference>
<feature type="coiled-coil region" evidence="12">
    <location>
        <begin position="719"/>
        <end position="839"/>
    </location>
</feature>
<dbReference type="InterPro" id="IPR038729">
    <property type="entry name" value="Rad50/SbcC_AAA"/>
</dbReference>
<dbReference type="GO" id="GO:0005524">
    <property type="term" value="F:ATP binding"/>
    <property type="evidence" value="ECO:0007669"/>
    <property type="project" value="UniProtKB-KW"/>
</dbReference>
<evidence type="ECO:0000256" key="3">
    <source>
        <dbReference type="ARBA" id="ARBA00006793"/>
    </source>
</evidence>
<keyword evidence="9" id="KW-0233">DNA recombination</keyword>
<dbReference type="Proteomes" id="UP000644660">
    <property type="component" value="Unassembled WGS sequence"/>
</dbReference>
<feature type="coiled-coil region" evidence="12">
    <location>
        <begin position="264"/>
        <end position="294"/>
    </location>
</feature>
<dbReference type="Gene3D" id="3.40.50.300">
    <property type="entry name" value="P-loop containing nucleotide triphosphate hydrolases"/>
    <property type="match status" value="2"/>
</dbReference>
<evidence type="ECO:0000313" key="16">
    <source>
        <dbReference type="Proteomes" id="UP000644660"/>
    </source>
</evidence>
<feature type="region of interest" description="Disordered" evidence="13">
    <location>
        <begin position="1"/>
        <end position="20"/>
    </location>
</feature>
<keyword evidence="7" id="KW-0067">ATP-binding</keyword>
<evidence type="ECO:0000256" key="9">
    <source>
        <dbReference type="ARBA" id="ARBA00023172"/>
    </source>
</evidence>
<keyword evidence="5" id="KW-0547">Nucleotide-binding</keyword>
<feature type="domain" description="Rad50/SbcC-type AAA" evidence="14">
    <location>
        <begin position="81"/>
        <end position="340"/>
    </location>
</feature>
<feature type="coiled-coil region" evidence="12">
    <location>
        <begin position="886"/>
        <end position="920"/>
    </location>
</feature>
<gene>
    <name evidence="15" type="ORF">KABA2_14S00330</name>
</gene>
<dbReference type="GO" id="GO:0030915">
    <property type="term" value="C:Smc5-Smc6 complex"/>
    <property type="evidence" value="ECO:0007669"/>
    <property type="project" value="TreeGrafter"/>
</dbReference>
<keyword evidence="6" id="KW-0227">DNA damage</keyword>
<dbReference type="GeneID" id="64860383"/>
<evidence type="ECO:0000256" key="12">
    <source>
        <dbReference type="SAM" id="Coils"/>
    </source>
</evidence>
<dbReference type="PANTHER" id="PTHR19306:SF6">
    <property type="entry name" value="STRUCTURAL MAINTENANCE OF CHROMOSOMES PROTEIN 6"/>
    <property type="match status" value="1"/>
</dbReference>
<dbReference type="PANTHER" id="PTHR19306">
    <property type="entry name" value="STRUCTURAL MAINTENANCE OF CHROMOSOMES 5,6 SMC5, SMC6"/>
    <property type="match status" value="1"/>
</dbReference>
<comment type="similarity">
    <text evidence="3">Belongs to the SMC family. SMC6 subfamily.</text>
</comment>
<keyword evidence="11" id="KW-0539">Nucleus</keyword>
<comment type="subcellular location">
    <subcellularLocation>
        <location evidence="2">Chromosome</location>
    </subcellularLocation>
    <subcellularLocation>
        <location evidence="1">Nucleus</location>
    </subcellularLocation>
</comment>
<dbReference type="GO" id="GO:0000724">
    <property type="term" value="P:double-strand break repair via homologous recombination"/>
    <property type="evidence" value="ECO:0007669"/>
    <property type="project" value="TreeGrafter"/>
</dbReference>
<evidence type="ECO:0000256" key="1">
    <source>
        <dbReference type="ARBA" id="ARBA00004123"/>
    </source>
</evidence>
<protein>
    <submittedName>
        <fullName evidence="15">Similar to Saccharomyces cerevisiae YLR383W SMC6 Protein involved in structural maintenance of chromosomes</fullName>
    </submittedName>
</protein>
<feature type="coiled-coil region" evidence="12">
    <location>
        <begin position="397"/>
        <end position="453"/>
    </location>
</feature>
<evidence type="ECO:0000256" key="5">
    <source>
        <dbReference type="ARBA" id="ARBA00022741"/>
    </source>
</evidence>
<sequence length="1111" mass="127476">MTTELASAELASRGSAKRSLDEVDKELLDFTANTEAIRKEELRQAPKKRKRAYEAMTQYSKITQSTDEDVPDEPVPGYIQKVKLRNFMSHENFELELGPQLNFIVGNNGSGKSAILTAITIGLGGKTSDTNRGTKLTDLIREGTASAKITLHLDNSGMGSYEHEKFGDTIIIERTIRRDSSNVFSVKTENGTEVGSKKKDVQVIIDFFSIPISNPMCFLSQDAARRFLTASTSQDKYHHFMKGTLLEDTFLNLKEANSIISNTQENMRLRMESLMNLKQEYKDARKLARQFNQTTNLNERKMLLYAKVLSLDIEANTKSSQHLTSGIEEDEKSIKKCVEKIKSRENDISRFTTDQTLTEQKIEEQMLIISQKEGEFRMKSEDVKEYRNKFNIEDGNIKEAGRNIADCKDKIRHLSKKIAMFENKLSEEMGGDRDDMKQQLKQLEIDIQDDRNNIDVFTTTSRDLRSNEDAICNQRRTELAGLEENIRSKSIEFAKVKTGNNNFLFNFDRNINRLLDEINRARNQFSTMPIGPLGKYVSVKSEYNQWTRNIQKFLSSTVSSIVVSNLNDDRLLRNLMRKCGIRNIGVLIYKIKKFDTSSFLIRSQFPTVYDALTFDTPEVECLFIDVTFLEKVVLVEDYKSARQFLRGNPGKIRLALSLRDHNSGYQLRGANQLDSVTYDSQIKMKVGSSNEDNLAYLIQSINEDKSEMERIKGNYETLLHGKRAEIRKAEENIKSLAKDLKIKNDQITQLSIKVNAVVDTGLLTSMNEEKQNQEKAIVVYENSIKELQSRLDKITEEVVPVKEIYDAAKKDLREANNILDELKTSINRRTDKLEKYKADIKKYGYQKEKYSDRIASLRQNNELLLEGIEKQRLNLQQVCSIEKLESENLPNDKDELKQEMDKINRDIKRAENSIGVSQERVVELFNESRTKYKEAHRKLTIIETTLEKLHESVKTRVFNYKSNLNETCLSATLDFISSLKLRKLTGKLVFIKDQRSLEIYVSTPGDATERSVDTLSGGEKSYSQMALLLATWKPMRSRIIALDEFDVYMDQVNRKVGTGLIVNKLKDNLRTQTIIITPQDIGKITDINDTSVRIHKIKDPKRQNNSDNTTN</sequence>
<dbReference type="EMBL" id="CAEFZW010000014">
    <property type="protein sequence ID" value="CAB4257268.1"/>
    <property type="molecule type" value="Genomic_DNA"/>
</dbReference>
<keyword evidence="8 12" id="KW-0175">Coiled coil</keyword>
<reference evidence="15 16" key="1">
    <citation type="submission" date="2020-05" db="EMBL/GenBank/DDBJ databases">
        <authorList>
            <person name="Casaregola S."/>
            <person name="Devillers H."/>
            <person name="Grondin C."/>
        </authorList>
    </citation>
    <scope>NUCLEOTIDE SEQUENCE [LARGE SCALE GENOMIC DNA]</scope>
    <source>
        <strain evidence="15 16">CLIB 1767</strain>
    </source>
</reference>
<keyword evidence="10" id="KW-0234">DNA repair</keyword>
<dbReference type="GO" id="GO:0003697">
    <property type="term" value="F:single-stranded DNA binding"/>
    <property type="evidence" value="ECO:0007669"/>
    <property type="project" value="TreeGrafter"/>
</dbReference>
<keyword evidence="4" id="KW-0158">Chromosome</keyword>
<dbReference type="RefSeq" id="XP_041409112.1">
    <property type="nucleotide sequence ID" value="XM_041553178.1"/>
</dbReference>
<name>A0A8H2ZKS6_9SACH</name>
<dbReference type="OrthoDB" id="10265785at2759"/>
<accession>A0A8H2ZKS6</accession>
<dbReference type="GO" id="GO:0005634">
    <property type="term" value="C:nucleus"/>
    <property type="evidence" value="ECO:0007669"/>
    <property type="project" value="UniProtKB-SubCell"/>
</dbReference>
<evidence type="ECO:0000256" key="13">
    <source>
        <dbReference type="SAM" id="MobiDB-lite"/>
    </source>
</evidence>
<evidence type="ECO:0000256" key="6">
    <source>
        <dbReference type="ARBA" id="ARBA00022763"/>
    </source>
</evidence>
<evidence type="ECO:0000313" key="15">
    <source>
        <dbReference type="EMBL" id="CAB4257268.1"/>
    </source>
</evidence>
<organism evidence="15 16">
    <name type="scientific">Maudiozyma barnettii</name>
    <dbReference type="NCBI Taxonomy" id="61262"/>
    <lineage>
        <taxon>Eukaryota</taxon>
        <taxon>Fungi</taxon>
        <taxon>Dikarya</taxon>
        <taxon>Ascomycota</taxon>
        <taxon>Saccharomycotina</taxon>
        <taxon>Saccharomycetes</taxon>
        <taxon>Saccharomycetales</taxon>
        <taxon>Saccharomycetaceae</taxon>
        <taxon>Maudiozyma</taxon>
    </lineage>
</organism>
<dbReference type="SUPFAM" id="SSF52540">
    <property type="entry name" value="P-loop containing nucleoside triphosphate hydrolases"/>
    <property type="match status" value="2"/>
</dbReference>
<keyword evidence="16" id="KW-1185">Reference proteome</keyword>
<evidence type="ECO:0000256" key="11">
    <source>
        <dbReference type="ARBA" id="ARBA00023242"/>
    </source>
</evidence>
<dbReference type="InterPro" id="IPR027417">
    <property type="entry name" value="P-loop_NTPase"/>
</dbReference>
<proteinExistence type="inferred from homology"/>
<evidence type="ECO:0000259" key="14">
    <source>
        <dbReference type="Pfam" id="PF13476"/>
    </source>
</evidence>
<dbReference type="GO" id="GO:0003684">
    <property type="term" value="F:damaged DNA binding"/>
    <property type="evidence" value="ECO:0007669"/>
    <property type="project" value="TreeGrafter"/>
</dbReference>